<protein>
    <submittedName>
        <fullName evidence="3">PP2C family protein-serine/threonine phosphatase</fullName>
        <ecNumber evidence="3">3.1.3.16</ecNumber>
    </submittedName>
</protein>
<dbReference type="SUPFAM" id="SSF81606">
    <property type="entry name" value="PP2C-like"/>
    <property type="match status" value="1"/>
</dbReference>
<accession>A0ABV9RUE1</accession>
<dbReference type="EC" id="3.1.3.16" evidence="3"/>
<dbReference type="Pfam" id="PF07228">
    <property type="entry name" value="SpoIIE"/>
    <property type="match status" value="1"/>
</dbReference>
<dbReference type="Gene3D" id="3.60.40.10">
    <property type="entry name" value="PPM-type phosphatase domain"/>
    <property type="match status" value="1"/>
</dbReference>
<organism evidence="3 4">
    <name type="scientific">Actinophytocola glycyrrhizae</name>
    <dbReference type="NCBI Taxonomy" id="2044873"/>
    <lineage>
        <taxon>Bacteria</taxon>
        <taxon>Bacillati</taxon>
        <taxon>Actinomycetota</taxon>
        <taxon>Actinomycetes</taxon>
        <taxon>Pseudonocardiales</taxon>
        <taxon>Pseudonocardiaceae</taxon>
    </lineage>
</organism>
<keyword evidence="1 3" id="KW-0378">Hydrolase</keyword>
<dbReference type="GO" id="GO:0004722">
    <property type="term" value="F:protein serine/threonine phosphatase activity"/>
    <property type="evidence" value="ECO:0007669"/>
    <property type="project" value="UniProtKB-EC"/>
</dbReference>
<dbReference type="PANTHER" id="PTHR43156:SF2">
    <property type="entry name" value="STAGE II SPORULATION PROTEIN E"/>
    <property type="match status" value="1"/>
</dbReference>
<sequence>MAQGEAGTTWDRTVLGPTSLPVVVASRDGVVVEVNDRCRELLPDTAVGTRLADTVPSWLLDAHDHMYAGAEDVAVGRLGDRSVAAHPVRHGDDIAWWLVDTTAEEALRLERRRTEFLATASSALLASRNPGRCMETTAHLAATYLADAAMVIAPRDHGWYPTVSCVRYGQPVHERRAMAPAAMPGLGEALQAFPPMPSLWIDPAAAPDWLLPADFGAVGSLMVTPLPGHGVSVGALVLLRRSPDAAFSADDDLLARLFAARAGVAMAVAHVYAEQDAITEVLMRDLLPPTLREVGGVEFAGQYRAALDTDRVGGDFYDVHPADDEHPASLAILGDVCGKGLEAAALTGKVRTTVRALLPMADDHQRVLHLLNNALLTAGSTRFVTLVLASAVRDGATVRLRLTAAGHPPPLVVRVNGDVEEVDTRGKLVGVLPTMRSTTATVTLAAGDTCLLYTDGITEVRGGPLGKEMFGEERLRAALAECGGLPAEATAERVQMLAMQWAGPRQHDDMAVLAISAPRSGRPSTVGGHGPGRCTT</sequence>
<dbReference type="SUPFAM" id="SSF55781">
    <property type="entry name" value="GAF domain-like"/>
    <property type="match status" value="1"/>
</dbReference>
<evidence type="ECO:0000259" key="2">
    <source>
        <dbReference type="SMART" id="SM00331"/>
    </source>
</evidence>
<dbReference type="InterPro" id="IPR036457">
    <property type="entry name" value="PPM-type-like_dom_sf"/>
</dbReference>
<dbReference type="InterPro" id="IPR001932">
    <property type="entry name" value="PPM-type_phosphatase-like_dom"/>
</dbReference>
<comment type="caution">
    <text evidence="3">The sequence shown here is derived from an EMBL/GenBank/DDBJ whole genome shotgun (WGS) entry which is preliminary data.</text>
</comment>
<dbReference type="PANTHER" id="PTHR43156">
    <property type="entry name" value="STAGE II SPORULATION PROTEIN E-RELATED"/>
    <property type="match status" value="1"/>
</dbReference>
<dbReference type="RefSeq" id="WP_378053269.1">
    <property type="nucleotide sequence ID" value="NZ_JBHSIS010000002.1"/>
</dbReference>
<dbReference type="Gene3D" id="3.30.450.40">
    <property type="match status" value="1"/>
</dbReference>
<evidence type="ECO:0000256" key="1">
    <source>
        <dbReference type="ARBA" id="ARBA00022801"/>
    </source>
</evidence>
<dbReference type="EMBL" id="JBHSIS010000002">
    <property type="protein sequence ID" value="MFC4851980.1"/>
    <property type="molecule type" value="Genomic_DNA"/>
</dbReference>
<reference evidence="4" key="1">
    <citation type="journal article" date="2019" name="Int. J. Syst. Evol. Microbiol.">
        <title>The Global Catalogue of Microorganisms (GCM) 10K type strain sequencing project: providing services to taxonomists for standard genome sequencing and annotation.</title>
        <authorList>
            <consortium name="The Broad Institute Genomics Platform"/>
            <consortium name="The Broad Institute Genome Sequencing Center for Infectious Disease"/>
            <person name="Wu L."/>
            <person name="Ma J."/>
        </authorList>
    </citation>
    <scope>NUCLEOTIDE SEQUENCE [LARGE SCALE GENOMIC DNA]</scope>
    <source>
        <strain evidence="4">ZS-22-S1</strain>
    </source>
</reference>
<dbReference type="SMART" id="SM00331">
    <property type="entry name" value="PP2C_SIG"/>
    <property type="match status" value="1"/>
</dbReference>
<dbReference type="InterPro" id="IPR052016">
    <property type="entry name" value="Bact_Sigma-Reg"/>
</dbReference>
<evidence type="ECO:0000313" key="3">
    <source>
        <dbReference type="EMBL" id="MFC4851980.1"/>
    </source>
</evidence>
<feature type="domain" description="PPM-type phosphatase" evidence="2">
    <location>
        <begin position="297"/>
        <end position="517"/>
    </location>
</feature>
<keyword evidence="4" id="KW-1185">Reference proteome</keyword>
<dbReference type="Proteomes" id="UP001595859">
    <property type="component" value="Unassembled WGS sequence"/>
</dbReference>
<evidence type="ECO:0000313" key="4">
    <source>
        <dbReference type="Proteomes" id="UP001595859"/>
    </source>
</evidence>
<name>A0ABV9RUE1_9PSEU</name>
<proteinExistence type="predicted"/>
<dbReference type="InterPro" id="IPR029016">
    <property type="entry name" value="GAF-like_dom_sf"/>
</dbReference>
<gene>
    <name evidence="3" type="ORF">ACFPCV_00590</name>
</gene>